<feature type="active site" evidence="5">
    <location>
        <position position="252"/>
    </location>
</feature>
<evidence type="ECO:0000256" key="3">
    <source>
        <dbReference type="ARBA" id="ARBA00024226"/>
    </source>
</evidence>
<protein>
    <recommendedName>
        <fullName evidence="3">aldehyde dehydrogenase (NAD(+))</fullName>
        <ecNumber evidence="3">1.2.1.3</ecNumber>
    </recommendedName>
</protein>
<dbReference type="OrthoDB" id="310895at2759"/>
<dbReference type="STRING" id="36050.A0A1B8B6D6"/>
<evidence type="ECO:0000256" key="7">
    <source>
        <dbReference type="SAM" id="MobiDB-lite"/>
    </source>
</evidence>
<reference evidence="9 10" key="1">
    <citation type="submission" date="2016-06" db="EMBL/GenBank/DDBJ databases">
        <title>Living apart together: crosstalk between the core and supernumerary genomes in a fungal plant pathogen.</title>
        <authorList>
            <person name="Vanheule A."/>
            <person name="Audenaert K."/>
            <person name="Warris S."/>
            <person name="Van De Geest H."/>
            <person name="Schijlen E."/>
            <person name="Hofte M."/>
            <person name="De Saeger S."/>
            <person name="Haesaert G."/>
            <person name="Waalwijk C."/>
            <person name="Van Der Lee T."/>
        </authorList>
    </citation>
    <scope>NUCLEOTIDE SEQUENCE [LARGE SCALE GENOMIC DNA]</scope>
    <source>
        <strain evidence="9 10">2516</strain>
    </source>
</reference>
<feature type="compositionally biased region" description="Polar residues" evidence="7">
    <location>
        <begin position="23"/>
        <end position="34"/>
    </location>
</feature>
<accession>A0A1B8B6D6</accession>
<keyword evidence="2 6" id="KW-0560">Oxidoreductase</keyword>
<dbReference type="InterPro" id="IPR029510">
    <property type="entry name" value="Ald_DH_CS_GLU"/>
</dbReference>
<dbReference type="SUPFAM" id="SSF53720">
    <property type="entry name" value="ALDH-like"/>
    <property type="match status" value="1"/>
</dbReference>
<evidence type="ECO:0000259" key="8">
    <source>
        <dbReference type="Pfam" id="PF00171"/>
    </source>
</evidence>
<dbReference type="GO" id="GO:0004029">
    <property type="term" value="F:aldehyde dehydrogenase (NAD+) activity"/>
    <property type="evidence" value="ECO:0007669"/>
    <property type="project" value="UniProtKB-EC"/>
</dbReference>
<dbReference type="EMBL" id="LYXU01000001">
    <property type="protein sequence ID" value="OBS28293.1"/>
    <property type="molecule type" value="Genomic_DNA"/>
</dbReference>
<dbReference type="EC" id="1.2.1.3" evidence="3"/>
<name>A0A1B8B6D6_FUSPO</name>
<dbReference type="Pfam" id="PF00171">
    <property type="entry name" value="Aldedh"/>
    <property type="match status" value="1"/>
</dbReference>
<dbReference type="PROSITE" id="PS00687">
    <property type="entry name" value="ALDEHYDE_DEHYDR_GLU"/>
    <property type="match status" value="1"/>
</dbReference>
<dbReference type="Gene3D" id="3.40.605.10">
    <property type="entry name" value="Aldehyde Dehydrogenase, Chain A, domain 1"/>
    <property type="match status" value="1"/>
</dbReference>
<comment type="caution">
    <text evidence="9">The sequence shown here is derived from an EMBL/GenBank/DDBJ whole genome shotgun (WGS) entry which is preliminary data.</text>
</comment>
<sequence length="487" mass="53079">MSTNGAKTLDLKANYVQIINGKSAPTQKSHQGINPATLEKKPEVPVASQDDLNKAVDAARQAFKSWSKVSWEERRQKLFAWADAVEAQKKEFAELLTSEQGKPAAQASGEADAAVAWIKGQASLDLTEEVVEDSDTRKVITRYTPLGVVAAIVPWNFPLMLAAAKIAPALLTGNVIIVKPSPFTPYCGLKLVELAQQFFPPGVVQSLSGDDNLGPWLTTHPGIDKISFTGSTQTGKLVMQSAAKTLKRVTLELGGNDAAVVFPDVDIDDVAEKVSTLAFMNSGQICLNVKRIYVHESIYEKFRDAVVKHVKNYKLGDGSAEGTSHGPVQNEMQYKRVKTFFEDIEKQGWKVATGGKFDPEPKNGYYITPTVIDNPPEDSRIVVEEPFGPILPLLSWKDEEEVIERANDTRLGLGASVWAADLKTAERVAKQLDAGIVWVNTHFDITPMAPFGGHKESGIGAEWGVNGLKGMCNVQSLFLSKIAHPKL</sequence>
<dbReference type="InterPro" id="IPR016163">
    <property type="entry name" value="Ald_DH_C"/>
</dbReference>
<organism evidence="9 10">
    <name type="scientific">Fusarium poae</name>
    <dbReference type="NCBI Taxonomy" id="36050"/>
    <lineage>
        <taxon>Eukaryota</taxon>
        <taxon>Fungi</taxon>
        <taxon>Dikarya</taxon>
        <taxon>Ascomycota</taxon>
        <taxon>Pezizomycotina</taxon>
        <taxon>Sordariomycetes</taxon>
        <taxon>Hypocreomycetidae</taxon>
        <taxon>Hypocreales</taxon>
        <taxon>Nectriaceae</taxon>
        <taxon>Fusarium</taxon>
    </lineage>
</organism>
<gene>
    <name evidence="9" type="ORF">FPOA_02234</name>
</gene>
<dbReference type="PROSITE" id="PS00070">
    <property type="entry name" value="ALDEHYDE_DEHYDR_CYS"/>
    <property type="match status" value="1"/>
</dbReference>
<evidence type="ECO:0000256" key="4">
    <source>
        <dbReference type="ARBA" id="ARBA00049194"/>
    </source>
</evidence>
<dbReference type="Proteomes" id="UP000091967">
    <property type="component" value="Unassembled WGS sequence"/>
</dbReference>
<dbReference type="InterPro" id="IPR016160">
    <property type="entry name" value="Ald_DH_CS_CYS"/>
</dbReference>
<evidence type="ECO:0000313" key="10">
    <source>
        <dbReference type="Proteomes" id="UP000091967"/>
    </source>
</evidence>
<dbReference type="Gene3D" id="3.40.309.10">
    <property type="entry name" value="Aldehyde Dehydrogenase, Chain A, domain 2"/>
    <property type="match status" value="1"/>
</dbReference>
<dbReference type="FunFam" id="3.40.605.10:FF:000007">
    <property type="entry name" value="NAD/NADP-dependent betaine aldehyde dehydrogenase"/>
    <property type="match status" value="1"/>
</dbReference>
<dbReference type="AlphaFoldDB" id="A0A1B8B6D6"/>
<comment type="catalytic activity">
    <reaction evidence="4">
        <text>an aldehyde + NAD(+) + H2O = a carboxylate + NADH + 2 H(+)</text>
        <dbReference type="Rhea" id="RHEA:16185"/>
        <dbReference type="ChEBI" id="CHEBI:15377"/>
        <dbReference type="ChEBI" id="CHEBI:15378"/>
        <dbReference type="ChEBI" id="CHEBI:17478"/>
        <dbReference type="ChEBI" id="CHEBI:29067"/>
        <dbReference type="ChEBI" id="CHEBI:57540"/>
        <dbReference type="ChEBI" id="CHEBI:57945"/>
        <dbReference type="EC" id="1.2.1.3"/>
    </reaction>
</comment>
<dbReference type="InterPro" id="IPR044086">
    <property type="entry name" value="LUC3-like"/>
</dbReference>
<dbReference type="FunFam" id="3.40.309.10:FF:000009">
    <property type="entry name" value="Aldehyde dehydrogenase A"/>
    <property type="match status" value="1"/>
</dbReference>
<evidence type="ECO:0000256" key="6">
    <source>
        <dbReference type="RuleBase" id="RU003345"/>
    </source>
</evidence>
<dbReference type="InterPro" id="IPR016161">
    <property type="entry name" value="Ald_DH/histidinol_DH"/>
</dbReference>
<feature type="region of interest" description="Disordered" evidence="7">
    <location>
        <begin position="23"/>
        <end position="46"/>
    </location>
</feature>
<keyword evidence="10" id="KW-1185">Reference proteome</keyword>
<dbReference type="CDD" id="cd07106">
    <property type="entry name" value="ALDH_AldA-AAD23400"/>
    <property type="match status" value="1"/>
</dbReference>
<evidence type="ECO:0000313" key="9">
    <source>
        <dbReference type="EMBL" id="OBS28293.1"/>
    </source>
</evidence>
<dbReference type="PANTHER" id="PTHR11699">
    <property type="entry name" value="ALDEHYDE DEHYDROGENASE-RELATED"/>
    <property type="match status" value="1"/>
</dbReference>
<dbReference type="InterPro" id="IPR016162">
    <property type="entry name" value="Ald_DH_N"/>
</dbReference>
<proteinExistence type="inferred from homology"/>
<comment type="similarity">
    <text evidence="1 6">Belongs to the aldehyde dehydrogenase family.</text>
</comment>
<evidence type="ECO:0000256" key="5">
    <source>
        <dbReference type="PROSITE-ProRule" id="PRU10007"/>
    </source>
</evidence>
<feature type="domain" description="Aldehyde dehydrogenase" evidence="8">
    <location>
        <begin position="28"/>
        <end position="476"/>
    </location>
</feature>
<evidence type="ECO:0000256" key="2">
    <source>
        <dbReference type="ARBA" id="ARBA00023002"/>
    </source>
</evidence>
<evidence type="ECO:0000256" key="1">
    <source>
        <dbReference type="ARBA" id="ARBA00009986"/>
    </source>
</evidence>
<dbReference type="OMA" id="SWSKVPW"/>
<dbReference type="InterPro" id="IPR015590">
    <property type="entry name" value="Aldehyde_DH_dom"/>
</dbReference>